<dbReference type="SUPFAM" id="SSF51735">
    <property type="entry name" value="NAD(P)-binding Rossmann-fold domains"/>
    <property type="match status" value="1"/>
</dbReference>
<dbReference type="GO" id="GO:0015940">
    <property type="term" value="P:pantothenate biosynthetic process"/>
    <property type="evidence" value="ECO:0007669"/>
    <property type="project" value="UniProtKB-UniPathway"/>
</dbReference>
<gene>
    <name evidence="9" type="ORF">E1N52_16050</name>
</gene>
<dbReference type="NCBIfam" id="NF005089">
    <property type="entry name" value="PRK06522.1-4"/>
    <property type="match status" value="1"/>
</dbReference>
<evidence type="ECO:0000313" key="10">
    <source>
        <dbReference type="Proteomes" id="UP000295606"/>
    </source>
</evidence>
<dbReference type="GO" id="GO:0005737">
    <property type="term" value="C:cytoplasm"/>
    <property type="evidence" value="ECO:0007669"/>
    <property type="project" value="TreeGrafter"/>
</dbReference>
<proteinExistence type="predicted"/>
<dbReference type="GO" id="GO:0008677">
    <property type="term" value="F:2-dehydropantoate 2-reductase activity"/>
    <property type="evidence" value="ECO:0007669"/>
    <property type="project" value="UniProtKB-EC"/>
</dbReference>
<dbReference type="InterPro" id="IPR051402">
    <property type="entry name" value="KPR-Related"/>
</dbReference>
<dbReference type="Pfam" id="PF02558">
    <property type="entry name" value="ApbA"/>
    <property type="match status" value="1"/>
</dbReference>
<dbReference type="InterPro" id="IPR013752">
    <property type="entry name" value="KPA_reductase"/>
</dbReference>
<feature type="domain" description="Ketopantoate reductase N-terminal" evidence="7">
    <location>
        <begin position="34"/>
        <end position="135"/>
    </location>
</feature>
<dbReference type="Gene3D" id="3.40.50.720">
    <property type="entry name" value="NAD(P)-binding Rossmann-like Domain"/>
    <property type="match status" value="1"/>
</dbReference>
<evidence type="ECO:0000259" key="8">
    <source>
        <dbReference type="Pfam" id="PF08546"/>
    </source>
</evidence>
<dbReference type="PANTHER" id="PTHR21708:SF45">
    <property type="entry name" value="2-DEHYDROPANTOATE 2-REDUCTASE"/>
    <property type="match status" value="1"/>
</dbReference>
<dbReference type="FunFam" id="1.10.1040.10:FF:000017">
    <property type="entry name" value="2-dehydropantoate 2-reductase"/>
    <property type="match status" value="1"/>
</dbReference>
<dbReference type="Pfam" id="PF08546">
    <property type="entry name" value="ApbA_C"/>
    <property type="match status" value="1"/>
</dbReference>
<evidence type="ECO:0000256" key="5">
    <source>
        <dbReference type="ARBA" id="ARBA00032024"/>
    </source>
</evidence>
<dbReference type="Proteomes" id="UP000295606">
    <property type="component" value="Unassembled WGS sequence"/>
</dbReference>
<comment type="catalytic activity">
    <reaction evidence="6">
        <text>(R)-pantoate + NADP(+) = 2-dehydropantoate + NADPH + H(+)</text>
        <dbReference type="Rhea" id="RHEA:16233"/>
        <dbReference type="ChEBI" id="CHEBI:11561"/>
        <dbReference type="ChEBI" id="CHEBI:15378"/>
        <dbReference type="ChEBI" id="CHEBI:15980"/>
        <dbReference type="ChEBI" id="CHEBI:57783"/>
        <dbReference type="ChEBI" id="CHEBI:58349"/>
        <dbReference type="EC" id="1.1.1.169"/>
    </reaction>
</comment>
<dbReference type="UniPathway" id="UPA00028">
    <property type="reaction ID" value="UER00004"/>
</dbReference>
<evidence type="ECO:0000256" key="2">
    <source>
        <dbReference type="ARBA" id="ARBA00013014"/>
    </source>
</evidence>
<organism evidence="9 10">
    <name type="scientific">Paraburkholderia guartelaensis</name>
    <dbReference type="NCBI Taxonomy" id="2546446"/>
    <lineage>
        <taxon>Bacteria</taxon>
        <taxon>Pseudomonadati</taxon>
        <taxon>Pseudomonadota</taxon>
        <taxon>Betaproteobacteria</taxon>
        <taxon>Burkholderiales</taxon>
        <taxon>Burkholderiaceae</taxon>
        <taxon>Paraburkholderia</taxon>
    </lineage>
</organism>
<evidence type="ECO:0000313" key="9">
    <source>
        <dbReference type="EMBL" id="TDG07216.1"/>
    </source>
</evidence>
<evidence type="ECO:0000256" key="1">
    <source>
        <dbReference type="ARBA" id="ARBA00004994"/>
    </source>
</evidence>
<dbReference type="InterPro" id="IPR013332">
    <property type="entry name" value="KPR_N"/>
</dbReference>
<dbReference type="EC" id="1.1.1.169" evidence="2"/>
<accession>A0A4R5LCT4</accession>
<evidence type="ECO:0000256" key="3">
    <source>
        <dbReference type="ARBA" id="ARBA00019465"/>
    </source>
</evidence>
<dbReference type="OrthoDB" id="9796561at2"/>
<dbReference type="PANTHER" id="PTHR21708">
    <property type="entry name" value="PROBABLE 2-DEHYDROPANTOATE 2-REDUCTASE"/>
    <property type="match status" value="1"/>
</dbReference>
<name>A0A4R5LCT4_9BURK</name>
<dbReference type="AlphaFoldDB" id="A0A4R5LCT4"/>
<evidence type="ECO:0000259" key="7">
    <source>
        <dbReference type="Pfam" id="PF02558"/>
    </source>
</evidence>
<sequence length="359" mass="37527">MAQARTCSTRWFVASRASTLHIRSESLNTPNQKITVVGGGAIGGLIAARLARAGIPVNLLARGAHLEAIRRDGLTIVEGDTRYTQAVNATDNAATLGAQDIIFVCLKGQALAQSAASLAPLVGPHTHIVSAMNGVPWWFLHGFGGTHENGRLEAVDPGGVVSKALPPAQASGCVVHLSSSIAGPGVIRKGGGNHLIVGEGSAHMAERAQEARDLLAKAGFEVAKAAPIQADIWAKLWGNMTMNPISALTRSAADVILDDPLTAQLVSTVMAEARAIGEALGIRLAMTIEERNAITRKLGAFKTSMLQDVEAGRSLEVEALLGAPYELAQRVGIAAPSLGMLYGLARQLDSNLEAARQKR</sequence>
<dbReference type="InterPro" id="IPR008927">
    <property type="entry name" value="6-PGluconate_DH-like_C_sf"/>
</dbReference>
<dbReference type="InterPro" id="IPR036291">
    <property type="entry name" value="NAD(P)-bd_dom_sf"/>
</dbReference>
<dbReference type="EMBL" id="SMOD01000011">
    <property type="protein sequence ID" value="TDG07216.1"/>
    <property type="molecule type" value="Genomic_DNA"/>
</dbReference>
<evidence type="ECO:0000256" key="6">
    <source>
        <dbReference type="ARBA" id="ARBA00048793"/>
    </source>
</evidence>
<dbReference type="SUPFAM" id="SSF48179">
    <property type="entry name" value="6-phosphogluconate dehydrogenase C-terminal domain-like"/>
    <property type="match status" value="1"/>
</dbReference>
<dbReference type="InterPro" id="IPR013328">
    <property type="entry name" value="6PGD_dom2"/>
</dbReference>
<reference evidence="9 10" key="1">
    <citation type="submission" date="2019-03" db="EMBL/GenBank/DDBJ databases">
        <title>Paraburkholderia sp. isolated from native Mimosa gymnas in Guartela State Park, Brazil.</title>
        <authorList>
            <person name="Paulitsch F."/>
            <person name="Hungria M."/>
            <person name="Delamuta J.R.M."/>
            <person name="Ribeiro R.A."/>
            <person name="Dall'Agnol R."/>
            <person name="Silva J.S.B."/>
        </authorList>
    </citation>
    <scope>NUCLEOTIDE SEQUENCE [LARGE SCALE GENOMIC DNA]</scope>
    <source>
        <strain evidence="9 10">CNPSo 3008</strain>
    </source>
</reference>
<comment type="caution">
    <text evidence="9">The sequence shown here is derived from an EMBL/GenBank/DDBJ whole genome shotgun (WGS) entry which is preliminary data.</text>
</comment>
<evidence type="ECO:0000256" key="4">
    <source>
        <dbReference type="ARBA" id="ARBA00022655"/>
    </source>
</evidence>
<keyword evidence="4" id="KW-0566">Pantothenate biosynthesis</keyword>
<comment type="pathway">
    <text evidence="1">Cofactor biosynthesis; (R)-pantothenate biosynthesis; (R)-pantoate from 3-methyl-2-oxobutanoate: step 2/2.</text>
</comment>
<dbReference type="Gene3D" id="1.10.1040.10">
    <property type="entry name" value="N-(1-d-carboxylethyl)-l-norvaline Dehydrogenase, domain 2"/>
    <property type="match status" value="1"/>
</dbReference>
<protein>
    <recommendedName>
        <fullName evidence="3">2-dehydropantoate 2-reductase</fullName>
        <ecNumber evidence="2">1.1.1.169</ecNumber>
    </recommendedName>
    <alternativeName>
        <fullName evidence="5">Ketopantoate reductase</fullName>
    </alternativeName>
</protein>
<feature type="domain" description="Ketopantoate reductase C-terminal" evidence="8">
    <location>
        <begin position="228"/>
        <end position="348"/>
    </location>
</feature>